<organism evidence="8 9">
    <name type="scientific">Jezberella montanilacus</name>
    <dbReference type="NCBI Taxonomy" id="323426"/>
    <lineage>
        <taxon>Bacteria</taxon>
        <taxon>Pseudomonadati</taxon>
        <taxon>Pseudomonadota</taxon>
        <taxon>Betaproteobacteria</taxon>
        <taxon>Burkholderiales</taxon>
        <taxon>Alcaligenaceae</taxon>
        <taxon>Jezberella</taxon>
    </lineage>
</organism>
<dbReference type="PANTHER" id="PTHR19372:SF7">
    <property type="entry name" value="SULFITE OXIDASE, MITOCHONDRIAL"/>
    <property type="match status" value="1"/>
</dbReference>
<dbReference type="SUPFAM" id="SSF56524">
    <property type="entry name" value="Oxidoreductase molybdopterin-binding domain"/>
    <property type="match status" value="1"/>
</dbReference>
<dbReference type="SUPFAM" id="SSF81296">
    <property type="entry name" value="E set domains"/>
    <property type="match status" value="1"/>
</dbReference>
<dbReference type="InterPro" id="IPR008335">
    <property type="entry name" value="Mopterin_OxRdtase_euk"/>
</dbReference>
<evidence type="ECO:0000313" key="9">
    <source>
        <dbReference type="Proteomes" id="UP000238308"/>
    </source>
</evidence>
<comment type="caution">
    <text evidence="8">The sequence shown here is derived from an EMBL/GenBank/DDBJ whole genome shotgun (WGS) entry which is preliminary data.</text>
</comment>
<dbReference type="Gene3D" id="2.60.40.650">
    <property type="match status" value="1"/>
</dbReference>
<dbReference type="InterPro" id="IPR036374">
    <property type="entry name" value="OxRdtase_Mopterin-bd_sf"/>
</dbReference>
<dbReference type="EMBL" id="PVTV01000013">
    <property type="protein sequence ID" value="PRY98042.1"/>
    <property type="molecule type" value="Genomic_DNA"/>
</dbReference>
<evidence type="ECO:0000259" key="6">
    <source>
        <dbReference type="Pfam" id="PF00174"/>
    </source>
</evidence>
<dbReference type="GO" id="GO:0008482">
    <property type="term" value="F:sulfite oxidase activity"/>
    <property type="evidence" value="ECO:0007669"/>
    <property type="project" value="TreeGrafter"/>
</dbReference>
<dbReference type="OrthoDB" id="9795587at2"/>
<dbReference type="GO" id="GO:0043546">
    <property type="term" value="F:molybdopterin cofactor binding"/>
    <property type="evidence" value="ECO:0007669"/>
    <property type="project" value="TreeGrafter"/>
</dbReference>
<feature type="chain" id="PRO_5015481940" evidence="5">
    <location>
        <begin position="35"/>
        <end position="409"/>
    </location>
</feature>
<dbReference type="FunFam" id="3.90.420.10:FF:000007">
    <property type="entry name" value="Sulfite:cytochrome c oxidoreductase subunit A"/>
    <property type="match status" value="1"/>
</dbReference>
<reference evidence="8 9" key="1">
    <citation type="submission" date="2018-03" db="EMBL/GenBank/DDBJ databases">
        <title>Genomic Encyclopedia of Type Strains, Phase III (KMG-III): the genomes of soil and plant-associated and newly described type strains.</title>
        <authorList>
            <person name="Whitman W."/>
        </authorList>
    </citation>
    <scope>NUCLEOTIDE SEQUENCE [LARGE SCALE GENOMIC DNA]</scope>
    <source>
        <strain evidence="8 9">MWH-P2sevCIIIb</strain>
    </source>
</reference>
<comment type="cofactor">
    <cofactor evidence="1">
        <name>Mo-molybdopterin</name>
        <dbReference type="ChEBI" id="CHEBI:71302"/>
    </cofactor>
</comment>
<evidence type="ECO:0000313" key="8">
    <source>
        <dbReference type="EMBL" id="PRY98042.1"/>
    </source>
</evidence>
<dbReference type="GO" id="GO:0020037">
    <property type="term" value="F:heme binding"/>
    <property type="evidence" value="ECO:0007669"/>
    <property type="project" value="TreeGrafter"/>
</dbReference>
<dbReference type="GO" id="GO:0006790">
    <property type="term" value="P:sulfur compound metabolic process"/>
    <property type="evidence" value="ECO:0007669"/>
    <property type="project" value="TreeGrafter"/>
</dbReference>
<dbReference type="Proteomes" id="UP000238308">
    <property type="component" value="Unassembled WGS sequence"/>
</dbReference>
<evidence type="ECO:0000256" key="1">
    <source>
        <dbReference type="ARBA" id="ARBA00001924"/>
    </source>
</evidence>
<keyword evidence="3" id="KW-0479">Metal-binding</keyword>
<evidence type="ECO:0000259" key="7">
    <source>
        <dbReference type="Pfam" id="PF03404"/>
    </source>
</evidence>
<dbReference type="PANTHER" id="PTHR19372">
    <property type="entry name" value="SULFITE REDUCTASE"/>
    <property type="match status" value="1"/>
</dbReference>
<evidence type="ECO:0000256" key="4">
    <source>
        <dbReference type="ARBA" id="ARBA00023002"/>
    </source>
</evidence>
<dbReference type="InterPro" id="IPR006311">
    <property type="entry name" value="TAT_signal"/>
</dbReference>
<feature type="domain" description="Oxidoreductase molybdopterin-binding" evidence="6">
    <location>
        <begin position="96"/>
        <end position="265"/>
    </location>
</feature>
<protein>
    <submittedName>
        <fullName evidence="8">Sulfite dehydrogenase (Cytochrome) subunit SorA apoprotein</fullName>
    </submittedName>
</protein>
<dbReference type="GO" id="GO:0030151">
    <property type="term" value="F:molybdenum ion binding"/>
    <property type="evidence" value="ECO:0007669"/>
    <property type="project" value="InterPro"/>
</dbReference>
<dbReference type="InterPro" id="IPR000572">
    <property type="entry name" value="OxRdtase_Mopterin-bd_dom"/>
</dbReference>
<evidence type="ECO:0000256" key="5">
    <source>
        <dbReference type="SAM" id="SignalP"/>
    </source>
</evidence>
<sequence>MATNHDQVAGRRKLLALGLAGAASASLSSLTAAADNKAVLPFAYGERDLIAFPEKKPMIVLTVRPPQLETPFSNFDNKVITPNDEFFVRYHWNGLPTSIDPQTYRLKIGGNVAKPLELSLNDLKTKFTAKKIVAVNQCSGNSRGFFEPRVNGGQLSNGAMGNAAWVGVPLKDILKAANPGQGAKQVSFDGLDKPPLGDGPDFVKALDIDHALDGEVMVAYQMNGADIPFLNGYPIKLIVPGYFGTYWIKHLSQINVINDVFTGFWMASAYRIPDTDCQCVEPGTPMTKTIPINKFGVRSFITNLNDKSVVPVGKATLVRGIAFDSGAGIKQVRFSQDGGKNWVAAKLGQDLGKYSFRPWSLEFKPAQKGALDLRTQAFNAAGETQPTNARWNPPGYMRNVIESIVVTAV</sequence>
<proteinExistence type="predicted"/>
<gene>
    <name evidence="8" type="ORF">BCM14_1759</name>
</gene>
<feature type="domain" description="Moybdenum cofactor oxidoreductase dimerisation" evidence="7">
    <location>
        <begin position="292"/>
        <end position="401"/>
    </location>
</feature>
<keyword evidence="9" id="KW-1185">Reference proteome</keyword>
<feature type="signal peptide" evidence="5">
    <location>
        <begin position="1"/>
        <end position="34"/>
    </location>
</feature>
<dbReference type="InterPro" id="IPR014756">
    <property type="entry name" value="Ig_E-set"/>
</dbReference>
<keyword evidence="4" id="KW-0560">Oxidoreductase</keyword>
<keyword evidence="5" id="KW-0732">Signal</keyword>
<accession>A0A2T0XGK8</accession>
<dbReference type="Gene3D" id="3.90.420.10">
    <property type="entry name" value="Oxidoreductase, molybdopterin-binding domain"/>
    <property type="match status" value="1"/>
</dbReference>
<dbReference type="AlphaFoldDB" id="A0A2T0XGK8"/>
<dbReference type="PROSITE" id="PS51318">
    <property type="entry name" value="TAT"/>
    <property type="match status" value="1"/>
</dbReference>
<dbReference type="Pfam" id="PF00174">
    <property type="entry name" value="Oxidored_molyb"/>
    <property type="match status" value="1"/>
</dbReference>
<dbReference type="InterPro" id="IPR005066">
    <property type="entry name" value="MoCF_OxRdtse_dimer"/>
</dbReference>
<evidence type="ECO:0000256" key="3">
    <source>
        <dbReference type="ARBA" id="ARBA00022723"/>
    </source>
</evidence>
<dbReference type="Pfam" id="PF03404">
    <property type="entry name" value="Mo-co_dimer"/>
    <property type="match status" value="1"/>
</dbReference>
<keyword evidence="2" id="KW-0500">Molybdenum</keyword>
<dbReference type="PRINTS" id="PR00407">
    <property type="entry name" value="EUMOPTERIN"/>
</dbReference>
<dbReference type="RefSeq" id="WP_106227603.1">
    <property type="nucleotide sequence ID" value="NZ_PVTV01000013.1"/>
</dbReference>
<name>A0A2T0XGK8_9BURK</name>
<evidence type="ECO:0000256" key="2">
    <source>
        <dbReference type="ARBA" id="ARBA00022505"/>
    </source>
</evidence>